<dbReference type="GO" id="GO:0016874">
    <property type="term" value="F:ligase activity"/>
    <property type="evidence" value="ECO:0007669"/>
    <property type="project" value="UniProtKB-KW"/>
</dbReference>
<dbReference type="SUPFAM" id="SSF56801">
    <property type="entry name" value="Acetyl-CoA synthetase-like"/>
    <property type="match status" value="1"/>
</dbReference>
<evidence type="ECO:0000256" key="8">
    <source>
        <dbReference type="ARBA" id="ARBA00049412"/>
    </source>
</evidence>
<dbReference type="EC" id="1.2.1.50" evidence="4"/>
<dbReference type="UniPathway" id="UPA00569"/>
<dbReference type="PANTHER" id="PTHR43845">
    <property type="entry name" value="BLR5969 PROTEIN"/>
    <property type="match status" value="1"/>
</dbReference>
<dbReference type="InterPro" id="IPR016163">
    <property type="entry name" value="Ald_DH_C"/>
</dbReference>
<sequence length="835" mass="90840">MNRHFWFGEWVDDAALDAALQGLEARLARILCPPFPFGDLLVAAEALAGRFVPGDELYERLVALACETTPREDVEAMMRGIAGALSRDALLGRVRSELGCSRPGTLSRKYPGRQFEAWAPLGCVVHVMPSNVFTVAALGLVESLLAGNVNVVKVSARDTEFGACFAEALCSLDAGGRLKEYVAVVHVASTDRERLETIFGFADAISVWGGEKAIAAVRQAAPGGARVISWGHKVSFGYVAAECLRPGSAERDAALIGAARDVCRLDQQACSSPQTIFVEADDAGVEAFAADLAVRLAEISPTIPGRLPDASEQAELTTTMLVARAEEALGLTRIFEDQREGRWRVLVDRRPGLRPSPLYRTVWVKGLAREEITTVLRPMRAWLQSCGLACGLRSLAEISRALFSAGVTRVARPGEMVDSYVGAPHDGVYALQQLSRRISLDGPEAAEGVGSFDELEASASSGTVQATAPILHKAQFQEMAASVQCPDLVFRSGGSSGNPVYSMFSWDDYHDQMTCAAHGLLAAGLNPERDLVINLFASGYLYGSFISFWTILEKLRARQLPMGMVQEFGEIAQTILLNKANVAIGLPSHILGLFEAQGELLRGKVEKVFFGGERMTRAQREYLTNECGVKIVRSIAYGSNDAGPMGYQCPHCQGGVHHLMSAIQRLEIVDMAEDRPVDAGQSGRLLFTSSAREYPRVVRYEIGDTGCWVEGDCPCGRTDPRFDLQGRMGDVFKAGAPFFNARRFVTILDEQLNYMGPVQLHIREDGHVTVLQMLISSEGDAVAAEKAVREQYEEIAFSEQTGLAFRFEVRAVADCEFERVSASGKVKPICDHRVN</sequence>
<dbReference type="AlphaFoldDB" id="A0A1G6BE28"/>
<proteinExistence type="inferred from homology"/>
<keyword evidence="5" id="KW-0521">NADP</keyword>
<dbReference type="PANTHER" id="PTHR43845:SF1">
    <property type="entry name" value="BLR5969 PROTEIN"/>
    <property type="match status" value="1"/>
</dbReference>
<dbReference type="InterPro" id="IPR016162">
    <property type="entry name" value="Ald_DH_N"/>
</dbReference>
<evidence type="ECO:0000256" key="4">
    <source>
        <dbReference type="ARBA" id="ARBA00013020"/>
    </source>
</evidence>
<evidence type="ECO:0000256" key="6">
    <source>
        <dbReference type="ARBA" id="ARBA00023002"/>
    </source>
</evidence>
<gene>
    <name evidence="9" type="ORF">SAMN05660653_00949</name>
</gene>
<dbReference type="Gene3D" id="3.40.605.10">
    <property type="entry name" value="Aldehyde Dehydrogenase, Chain A, domain 1"/>
    <property type="match status" value="1"/>
</dbReference>
<evidence type="ECO:0000256" key="7">
    <source>
        <dbReference type="ARBA" id="ARBA00023223"/>
    </source>
</evidence>
<dbReference type="STRING" id="617002.SAMN05660653_00949"/>
<keyword evidence="10" id="KW-1185">Reference proteome</keyword>
<comment type="catalytic activity">
    <reaction evidence="8">
        <text>a long-chain fatty aldehyde + NADP(+) + CoA = a long-chain fatty acyl-CoA + NADPH + H(+)</text>
        <dbReference type="Rhea" id="RHEA:15437"/>
        <dbReference type="ChEBI" id="CHEBI:15378"/>
        <dbReference type="ChEBI" id="CHEBI:17176"/>
        <dbReference type="ChEBI" id="CHEBI:57287"/>
        <dbReference type="ChEBI" id="CHEBI:57783"/>
        <dbReference type="ChEBI" id="CHEBI:58349"/>
        <dbReference type="ChEBI" id="CHEBI:83139"/>
        <dbReference type="EC" id="1.2.1.50"/>
    </reaction>
</comment>
<evidence type="ECO:0000256" key="3">
    <source>
        <dbReference type="ARBA" id="ARBA00010915"/>
    </source>
</evidence>
<evidence type="ECO:0000313" key="10">
    <source>
        <dbReference type="Proteomes" id="UP000198771"/>
    </source>
</evidence>
<dbReference type="Gene3D" id="3.40.50.12780">
    <property type="entry name" value="N-terminal domain of ligase-like"/>
    <property type="match status" value="1"/>
</dbReference>
<comment type="function">
    <text evidence="1">LuxC is the fatty acid reductase enzyme responsible for synthesis of the aldehyde substrate for the luminescent reaction catalyzed by luciferase.</text>
</comment>
<keyword evidence="9" id="KW-0436">Ligase</keyword>
<organism evidence="9 10">
    <name type="scientific">Desulfonatronum thiosulfatophilum</name>
    <dbReference type="NCBI Taxonomy" id="617002"/>
    <lineage>
        <taxon>Bacteria</taxon>
        <taxon>Pseudomonadati</taxon>
        <taxon>Thermodesulfobacteriota</taxon>
        <taxon>Desulfovibrionia</taxon>
        <taxon>Desulfovibrionales</taxon>
        <taxon>Desulfonatronaceae</taxon>
        <taxon>Desulfonatronum</taxon>
    </lineage>
</organism>
<keyword evidence="7" id="KW-0455">Luminescence</keyword>
<evidence type="ECO:0000256" key="2">
    <source>
        <dbReference type="ARBA" id="ARBA00004908"/>
    </source>
</evidence>
<dbReference type="GO" id="GO:0050062">
    <property type="term" value="F:long-chain-fatty-acyl-CoA reductase activity"/>
    <property type="evidence" value="ECO:0007669"/>
    <property type="project" value="UniProtKB-EC"/>
</dbReference>
<evidence type="ECO:0000256" key="5">
    <source>
        <dbReference type="ARBA" id="ARBA00022857"/>
    </source>
</evidence>
<evidence type="ECO:0000256" key="1">
    <source>
        <dbReference type="ARBA" id="ARBA00003277"/>
    </source>
</evidence>
<dbReference type="Gene3D" id="3.40.309.10">
    <property type="entry name" value="Aldehyde Dehydrogenase, Chain A, domain 2"/>
    <property type="match status" value="1"/>
</dbReference>
<dbReference type="EMBL" id="FMXO01000004">
    <property type="protein sequence ID" value="SDB18897.1"/>
    <property type="molecule type" value="Genomic_DNA"/>
</dbReference>
<dbReference type="InterPro" id="IPR042099">
    <property type="entry name" value="ANL_N_sf"/>
</dbReference>
<keyword evidence="6" id="KW-0560">Oxidoreductase</keyword>
<dbReference type="RefSeq" id="WP_092117835.1">
    <property type="nucleotide sequence ID" value="NZ_FMXO01000004.1"/>
</dbReference>
<evidence type="ECO:0000313" key="9">
    <source>
        <dbReference type="EMBL" id="SDB18897.1"/>
    </source>
</evidence>
<reference evidence="9 10" key="1">
    <citation type="submission" date="2016-10" db="EMBL/GenBank/DDBJ databases">
        <authorList>
            <person name="de Groot N.N."/>
        </authorList>
    </citation>
    <scope>NUCLEOTIDE SEQUENCE [LARGE SCALE GENOMIC DNA]</scope>
    <source>
        <strain evidence="9 10">ASO4-2</strain>
    </source>
</reference>
<comment type="similarity">
    <text evidence="3">Belongs to the LuxC family.</text>
</comment>
<dbReference type="Proteomes" id="UP000198771">
    <property type="component" value="Unassembled WGS sequence"/>
</dbReference>
<dbReference type="GO" id="GO:0008218">
    <property type="term" value="P:bioluminescence"/>
    <property type="evidence" value="ECO:0007669"/>
    <property type="project" value="UniProtKB-KW"/>
</dbReference>
<dbReference type="InterPro" id="IPR016161">
    <property type="entry name" value="Ald_DH/histidinol_DH"/>
</dbReference>
<dbReference type="InterPro" id="IPR008670">
    <property type="entry name" value="CoA_reduct_LuxC"/>
</dbReference>
<dbReference type="SUPFAM" id="SSF53720">
    <property type="entry name" value="ALDH-like"/>
    <property type="match status" value="1"/>
</dbReference>
<dbReference type="GO" id="GO:0003995">
    <property type="term" value="F:acyl-CoA dehydrogenase activity"/>
    <property type="evidence" value="ECO:0007669"/>
    <property type="project" value="InterPro"/>
</dbReference>
<comment type="pathway">
    <text evidence="2">Lipid metabolism; fatty acid reduction for biolumincescence.</text>
</comment>
<accession>A0A1G6BE28</accession>
<dbReference type="Pfam" id="PF05893">
    <property type="entry name" value="LuxC"/>
    <property type="match status" value="1"/>
</dbReference>
<dbReference type="OrthoDB" id="580775at2"/>
<protein>
    <recommendedName>
        <fullName evidence="4">long-chain-fatty-acyl-CoA reductase</fullName>
        <ecNumber evidence="4">1.2.1.50</ecNumber>
    </recommendedName>
</protein>
<name>A0A1G6BE28_9BACT</name>